<reference evidence="2" key="1">
    <citation type="submission" date="2021-02" db="EMBL/GenBank/DDBJ databases">
        <authorList>
            <person name="Steward A R."/>
        </authorList>
    </citation>
    <scope>NUCLEOTIDE SEQUENCE</scope>
</reference>
<dbReference type="AlphaFoldDB" id="A0A821UYN9"/>
<evidence type="ECO:0000313" key="3">
    <source>
        <dbReference type="Proteomes" id="UP000663880"/>
    </source>
</evidence>
<dbReference type="OrthoDB" id="7200218at2759"/>
<gene>
    <name evidence="2" type="ORF">PMACD_LOCUS11033</name>
</gene>
<dbReference type="EMBL" id="CAJOBZ010000035">
    <property type="protein sequence ID" value="CAF4897947.1"/>
    <property type="molecule type" value="Genomic_DNA"/>
</dbReference>
<evidence type="ECO:0000313" key="2">
    <source>
        <dbReference type="EMBL" id="CAF4897947.1"/>
    </source>
</evidence>
<proteinExistence type="predicted"/>
<keyword evidence="1" id="KW-1133">Transmembrane helix</keyword>
<comment type="caution">
    <text evidence="2">The sequence shown here is derived from an EMBL/GenBank/DDBJ whole genome shotgun (WGS) entry which is preliminary data.</text>
</comment>
<keyword evidence="1" id="KW-0812">Transmembrane</keyword>
<feature type="transmembrane region" description="Helical" evidence="1">
    <location>
        <begin position="84"/>
        <end position="105"/>
    </location>
</feature>
<organism evidence="2 3">
    <name type="scientific">Pieris macdunnoughi</name>
    <dbReference type="NCBI Taxonomy" id="345717"/>
    <lineage>
        <taxon>Eukaryota</taxon>
        <taxon>Metazoa</taxon>
        <taxon>Ecdysozoa</taxon>
        <taxon>Arthropoda</taxon>
        <taxon>Hexapoda</taxon>
        <taxon>Insecta</taxon>
        <taxon>Pterygota</taxon>
        <taxon>Neoptera</taxon>
        <taxon>Endopterygota</taxon>
        <taxon>Lepidoptera</taxon>
        <taxon>Glossata</taxon>
        <taxon>Ditrysia</taxon>
        <taxon>Papilionoidea</taxon>
        <taxon>Pieridae</taxon>
        <taxon>Pierinae</taxon>
        <taxon>Pieris</taxon>
    </lineage>
</organism>
<sequence length="128" mass="14986">MQWSTSECFELFEASVWTPSSILRFSAITIGMVCSTVAMIFLLATTCFFVEWRRRPKNQILTQFMIARFFYTFSSVDEYDFSNFFFLATVVAVYHCPFSIFFWLFGNKKTVDLWFGGFKRKGSLSQSV</sequence>
<evidence type="ECO:0000256" key="1">
    <source>
        <dbReference type="SAM" id="Phobius"/>
    </source>
</evidence>
<keyword evidence="3" id="KW-1185">Reference proteome</keyword>
<accession>A0A821UYN9</accession>
<dbReference type="Proteomes" id="UP000663880">
    <property type="component" value="Unassembled WGS sequence"/>
</dbReference>
<feature type="transmembrane region" description="Helical" evidence="1">
    <location>
        <begin position="25"/>
        <end position="50"/>
    </location>
</feature>
<keyword evidence="1" id="KW-0472">Membrane</keyword>
<protein>
    <submittedName>
        <fullName evidence="2">Uncharacterized protein</fullName>
    </submittedName>
</protein>
<name>A0A821UYN9_9NEOP</name>